<dbReference type="PANTHER" id="PTHR43792:SF1">
    <property type="entry name" value="N-ACETYLTRANSFERASE DOMAIN-CONTAINING PROTEIN"/>
    <property type="match status" value="1"/>
</dbReference>
<dbReference type="SUPFAM" id="SSF55729">
    <property type="entry name" value="Acyl-CoA N-acyltransferases (Nat)"/>
    <property type="match status" value="1"/>
</dbReference>
<reference evidence="2 3" key="1">
    <citation type="submission" date="2017-09" db="EMBL/GenBank/DDBJ databases">
        <authorList>
            <person name="Ehlers B."/>
            <person name="Leendertz F.H."/>
        </authorList>
    </citation>
    <scope>NUCLEOTIDE SEQUENCE [LARGE SCALE GENOMIC DNA]</scope>
    <source>
        <strain evidence="2 3">CGMCC 1.05381</strain>
    </source>
</reference>
<name>A0A2C8Z768_9MICO</name>
<keyword evidence="3" id="KW-1185">Reference proteome</keyword>
<protein>
    <submittedName>
        <fullName evidence="2">Protein N-acetyltransferase, RimJ/RimL family</fullName>
    </submittedName>
</protein>
<dbReference type="Gene3D" id="3.40.630.30">
    <property type="match status" value="1"/>
</dbReference>
<dbReference type="Pfam" id="PF13302">
    <property type="entry name" value="Acetyltransf_3"/>
    <property type="match status" value="1"/>
</dbReference>
<dbReference type="PANTHER" id="PTHR43792">
    <property type="entry name" value="GNAT FAMILY, PUTATIVE (AFU_ORTHOLOGUE AFUA_3G00765)-RELATED-RELATED"/>
    <property type="match status" value="1"/>
</dbReference>
<dbReference type="GO" id="GO:0016747">
    <property type="term" value="F:acyltransferase activity, transferring groups other than amino-acyl groups"/>
    <property type="evidence" value="ECO:0007669"/>
    <property type="project" value="InterPro"/>
</dbReference>
<dbReference type="InterPro" id="IPR000182">
    <property type="entry name" value="GNAT_dom"/>
</dbReference>
<dbReference type="AlphaFoldDB" id="A0A2C8Z768"/>
<evidence type="ECO:0000313" key="3">
    <source>
        <dbReference type="Proteomes" id="UP000219440"/>
    </source>
</evidence>
<dbReference type="InterPro" id="IPR051531">
    <property type="entry name" value="N-acetyltransferase"/>
</dbReference>
<dbReference type="PROSITE" id="PS51186">
    <property type="entry name" value="GNAT"/>
    <property type="match status" value="1"/>
</dbReference>
<proteinExistence type="predicted"/>
<sequence>MVESPGVPGPPIFVAHEFAAIHTPRLVLRVMTSRDVDDVHRYMSNPEVCRYLLHEPRSRETVAEKIAEWSRMKRLAEVGDDLQLALELTTPGLEAGRVIGHLYFKLTSIDDLTAEIGWTLHPDFEGKGYATEAAESMLAYSFTELRLHRVIAELDPHNGASVALCRRLGMREEALFREDLWLKGEWSDTGIHAILRAEWLARPSS</sequence>
<gene>
    <name evidence="2" type="ORF">SAMN06296378_0964</name>
</gene>
<evidence type="ECO:0000259" key="1">
    <source>
        <dbReference type="PROSITE" id="PS51186"/>
    </source>
</evidence>
<keyword evidence="2" id="KW-0808">Transferase</keyword>
<dbReference type="InterPro" id="IPR016181">
    <property type="entry name" value="Acyl_CoA_acyltransferase"/>
</dbReference>
<feature type="domain" description="N-acetyltransferase" evidence="1">
    <location>
        <begin position="26"/>
        <end position="198"/>
    </location>
</feature>
<organism evidence="2 3">
    <name type="scientific">Salinibacterium xinjiangense</name>
    <dbReference type="NCBI Taxonomy" id="386302"/>
    <lineage>
        <taxon>Bacteria</taxon>
        <taxon>Bacillati</taxon>
        <taxon>Actinomycetota</taxon>
        <taxon>Actinomycetes</taxon>
        <taxon>Micrococcales</taxon>
        <taxon>Microbacteriaceae</taxon>
        <taxon>Salinibacterium</taxon>
    </lineage>
</organism>
<accession>A0A2C8Z768</accession>
<dbReference type="Proteomes" id="UP000219440">
    <property type="component" value="Unassembled WGS sequence"/>
</dbReference>
<evidence type="ECO:0000313" key="2">
    <source>
        <dbReference type="EMBL" id="SOE59633.1"/>
    </source>
</evidence>
<dbReference type="EMBL" id="OCST01000002">
    <property type="protein sequence ID" value="SOE59633.1"/>
    <property type="molecule type" value="Genomic_DNA"/>
</dbReference>